<feature type="compositionally biased region" description="Basic residues" evidence="1">
    <location>
        <begin position="180"/>
        <end position="191"/>
    </location>
</feature>
<dbReference type="SUPFAM" id="SSF159888">
    <property type="entry name" value="YdhG-like"/>
    <property type="match status" value="1"/>
</dbReference>
<feature type="region of interest" description="Disordered" evidence="1">
    <location>
        <begin position="150"/>
        <end position="191"/>
    </location>
</feature>
<gene>
    <name evidence="3" type="ORF">OV287_23135</name>
</gene>
<comment type="caution">
    <text evidence="3">The sequence shown here is derived from an EMBL/GenBank/DDBJ whole genome shotgun (WGS) entry which is preliminary data.</text>
</comment>
<organism evidence="3 4">
    <name type="scientific">Archangium lansingense</name>
    <dbReference type="NCBI Taxonomy" id="2995310"/>
    <lineage>
        <taxon>Bacteria</taxon>
        <taxon>Pseudomonadati</taxon>
        <taxon>Myxococcota</taxon>
        <taxon>Myxococcia</taxon>
        <taxon>Myxococcales</taxon>
        <taxon>Cystobacterineae</taxon>
        <taxon>Archangiaceae</taxon>
        <taxon>Archangium</taxon>
    </lineage>
</organism>
<dbReference type="RefSeq" id="WP_267536203.1">
    <property type="nucleotide sequence ID" value="NZ_JAPNKA010000001.1"/>
</dbReference>
<evidence type="ECO:0000313" key="3">
    <source>
        <dbReference type="EMBL" id="MCY1077369.1"/>
    </source>
</evidence>
<protein>
    <submittedName>
        <fullName evidence="3">DUF1801 domain-containing protein</fullName>
    </submittedName>
</protein>
<sequence>MQSKATTVDQYLASLPEDRRAAISAVRNVILKNLDKDYEEGIQYGMIGYYVPHKVFPAGYHCDPKQPLPFAALASQKNHMAVYLMGVYGQPAQEQWFRDAWAKTGKKLDMGKSCVRFKKLEGVALDVVGEAIRRVPAKAFIAHYESVIRPPDKKAPGAAKSKPAAKKSAAAKKPAAGKKPAAKKPAARKRA</sequence>
<evidence type="ECO:0000259" key="2">
    <source>
        <dbReference type="Pfam" id="PF08818"/>
    </source>
</evidence>
<name>A0ABT4A6S9_9BACT</name>
<feature type="domain" description="YdhG-like" evidence="2">
    <location>
        <begin position="19"/>
        <end position="134"/>
    </location>
</feature>
<feature type="compositionally biased region" description="Low complexity" evidence="1">
    <location>
        <begin position="156"/>
        <end position="179"/>
    </location>
</feature>
<dbReference type="InterPro" id="IPR014922">
    <property type="entry name" value="YdhG-like"/>
</dbReference>
<evidence type="ECO:0000313" key="4">
    <source>
        <dbReference type="Proteomes" id="UP001207654"/>
    </source>
</evidence>
<dbReference type="Pfam" id="PF08818">
    <property type="entry name" value="DUF1801"/>
    <property type="match status" value="1"/>
</dbReference>
<dbReference type="Proteomes" id="UP001207654">
    <property type="component" value="Unassembled WGS sequence"/>
</dbReference>
<dbReference type="Gene3D" id="3.90.1150.200">
    <property type="match status" value="1"/>
</dbReference>
<accession>A0ABT4A6S9</accession>
<dbReference type="EMBL" id="JAPNKA010000001">
    <property type="protein sequence ID" value="MCY1077369.1"/>
    <property type="molecule type" value="Genomic_DNA"/>
</dbReference>
<reference evidence="3 4" key="1">
    <citation type="submission" date="2022-11" db="EMBL/GenBank/DDBJ databases">
        <title>Minimal conservation of predation-associated metabolite biosynthetic gene clusters underscores biosynthetic potential of Myxococcota including descriptions for ten novel species: Archangium lansinium sp. nov., Myxococcus landrumus sp. nov., Nannocystis bai.</title>
        <authorList>
            <person name="Ahearne A."/>
            <person name="Stevens C."/>
            <person name="Phillips K."/>
        </authorList>
    </citation>
    <scope>NUCLEOTIDE SEQUENCE [LARGE SCALE GENOMIC DNA]</scope>
    <source>
        <strain evidence="3 4">MIWBW</strain>
    </source>
</reference>
<evidence type="ECO:0000256" key="1">
    <source>
        <dbReference type="SAM" id="MobiDB-lite"/>
    </source>
</evidence>
<proteinExistence type="predicted"/>
<keyword evidence="4" id="KW-1185">Reference proteome</keyword>